<name>A0ABW2DQE3_9BACT</name>
<organism evidence="2 3">
    <name type="scientific">Rufibacter roseus</name>
    <dbReference type="NCBI Taxonomy" id="1567108"/>
    <lineage>
        <taxon>Bacteria</taxon>
        <taxon>Pseudomonadati</taxon>
        <taxon>Bacteroidota</taxon>
        <taxon>Cytophagia</taxon>
        <taxon>Cytophagales</taxon>
        <taxon>Hymenobacteraceae</taxon>
        <taxon>Rufibacter</taxon>
    </lineage>
</organism>
<dbReference type="Proteomes" id="UP001596405">
    <property type="component" value="Unassembled WGS sequence"/>
</dbReference>
<protein>
    <submittedName>
        <fullName evidence="2">LamG-like jellyroll fold domain-containing protein</fullName>
    </submittedName>
</protein>
<dbReference type="NCBIfam" id="TIGR04131">
    <property type="entry name" value="Bac_Flav_CTERM"/>
    <property type="match status" value="1"/>
</dbReference>
<feature type="chain" id="PRO_5045653963" evidence="1">
    <location>
        <begin position="22"/>
        <end position="468"/>
    </location>
</feature>
<dbReference type="Pfam" id="PF13385">
    <property type="entry name" value="Laminin_G_3"/>
    <property type="match status" value="1"/>
</dbReference>
<accession>A0ABW2DQE3</accession>
<proteinExistence type="predicted"/>
<feature type="signal peptide" evidence="1">
    <location>
        <begin position="1"/>
        <end position="21"/>
    </location>
</feature>
<evidence type="ECO:0000313" key="3">
    <source>
        <dbReference type="Proteomes" id="UP001596405"/>
    </source>
</evidence>
<dbReference type="InterPro" id="IPR013320">
    <property type="entry name" value="ConA-like_dom_sf"/>
</dbReference>
<dbReference type="InterPro" id="IPR026341">
    <property type="entry name" value="T9SS_type_B"/>
</dbReference>
<dbReference type="Gene3D" id="2.60.120.200">
    <property type="match status" value="1"/>
</dbReference>
<evidence type="ECO:0000256" key="1">
    <source>
        <dbReference type="SAM" id="SignalP"/>
    </source>
</evidence>
<sequence>MKYKILYFICLSVLNVINLSAQTTTERLIAHYPFDGNARDVAGNNYHATVNGAILTTNRFGTPNSAYYFDGINDNIILPNSFDFLPKTISFWFNAHTIDNSSRVMYVSDNPNLNYGLTAIEVKQIAGVPKIATHITSSRDTADVSPNTWYHFAITINSDSTHFYLNGVKLKSRKVTGYPKSNTGDTRTFVGSHRQGNTNSIYFHGKIDDVKIYNRELTKNEINKEASRPLQIDRGNEFCLKEGTTQILKAPGYASYKWSNGSTAPTIEVSQPGIYSLEAKDQRGNSYFGEINIEVCPTPDFSYTFDCKTNSFQFQTEIDFPFDSFQWQIENLTIQNQLTVSHNFSQEGRQLVSLHVVKDGIEFTVQKEIFYMPTSESDCAGITIPNIFTPNGDGNNDKFVVKGLFWWGSSEQSTWRLIVYDRWGRQVYQSSDYRNDWAGENISEGTYYYHFSNKALNQNYKGWVEIVR</sequence>
<comment type="caution">
    <text evidence="2">The sequence shown here is derived from an EMBL/GenBank/DDBJ whole genome shotgun (WGS) entry which is preliminary data.</text>
</comment>
<dbReference type="SUPFAM" id="SSF49899">
    <property type="entry name" value="Concanavalin A-like lectins/glucanases"/>
    <property type="match status" value="1"/>
</dbReference>
<keyword evidence="3" id="KW-1185">Reference proteome</keyword>
<dbReference type="RefSeq" id="WP_066616255.1">
    <property type="nucleotide sequence ID" value="NZ_JBHSYQ010000015.1"/>
</dbReference>
<dbReference type="EMBL" id="JBHSYQ010000015">
    <property type="protein sequence ID" value="MFC6999298.1"/>
    <property type="molecule type" value="Genomic_DNA"/>
</dbReference>
<evidence type="ECO:0000313" key="2">
    <source>
        <dbReference type="EMBL" id="MFC6999298.1"/>
    </source>
</evidence>
<keyword evidence="1" id="KW-0732">Signal</keyword>
<gene>
    <name evidence="2" type="ORF">ACFQHR_16805</name>
</gene>
<reference evidence="3" key="1">
    <citation type="journal article" date="2019" name="Int. J. Syst. Evol. Microbiol.">
        <title>The Global Catalogue of Microorganisms (GCM) 10K type strain sequencing project: providing services to taxonomists for standard genome sequencing and annotation.</title>
        <authorList>
            <consortium name="The Broad Institute Genomics Platform"/>
            <consortium name="The Broad Institute Genome Sequencing Center for Infectious Disease"/>
            <person name="Wu L."/>
            <person name="Ma J."/>
        </authorList>
    </citation>
    <scope>NUCLEOTIDE SEQUENCE [LARGE SCALE GENOMIC DNA]</scope>
    <source>
        <strain evidence="3">CGMCC 4.7393</strain>
    </source>
</reference>
<dbReference type="Pfam" id="PF13585">
    <property type="entry name" value="CHU_C"/>
    <property type="match status" value="1"/>
</dbReference>